<proteinExistence type="predicted"/>
<evidence type="ECO:0000313" key="2">
    <source>
        <dbReference type="Proteomes" id="UP000601223"/>
    </source>
</evidence>
<evidence type="ECO:0000313" key="1">
    <source>
        <dbReference type="EMBL" id="GIF81654.1"/>
    </source>
</evidence>
<dbReference type="EMBL" id="BONF01000015">
    <property type="protein sequence ID" value="GIF81654.1"/>
    <property type="molecule type" value="Genomic_DNA"/>
</dbReference>
<sequence>MVWWRTDRDRSPTKEQLCSQWLDRALPVGRPKDGLNRGVVTKELVTCVGSVLERTTWVGHARRERQFRQYEPYAVAAGTTLAGLTIGDLDAAKVAGQWDQLDQPGICATVATVIACFAWPVTHSICNVGQEAIELVKARCVLRKEERDKLKDRARRRARDHVTVNGRELAAPGWIAQLLEPGSPQRAQWVDTVLAILVEKEIVLTAPIPPARAGRGRKETTLPIAYVVKRRDPDRFAVLATPEGRALLDKVFRSVARPLKVSGATADEVDQVLGRAVDEHTVYLLGLPDPHAELDPKKVTNRVRKLVWYRVLDARAAARYQRRTPRHSSGAEHPSSDDTAAAALIEARDTQDAIAAASASLATAGYWEAQAAAQLLRDLREVGGDSRTQSRWRSALAKKWDEDARQAAAGWPPLARHTSCEEAIEHIIELIRAALRSGSGGSA</sequence>
<accession>A0A8J3JR18</accession>
<organism evidence="1 2">
    <name type="scientific">Catellatospora bangladeshensis</name>
    <dbReference type="NCBI Taxonomy" id="310355"/>
    <lineage>
        <taxon>Bacteria</taxon>
        <taxon>Bacillati</taxon>
        <taxon>Actinomycetota</taxon>
        <taxon>Actinomycetes</taxon>
        <taxon>Micromonosporales</taxon>
        <taxon>Micromonosporaceae</taxon>
        <taxon>Catellatospora</taxon>
    </lineage>
</organism>
<dbReference type="AlphaFoldDB" id="A0A8J3JR18"/>
<keyword evidence="2" id="KW-1185">Reference proteome</keyword>
<protein>
    <submittedName>
        <fullName evidence="1">Uncharacterized protein</fullName>
    </submittedName>
</protein>
<gene>
    <name evidence="1" type="ORF">Cba03nite_30030</name>
</gene>
<reference evidence="1 2" key="1">
    <citation type="submission" date="2021-01" db="EMBL/GenBank/DDBJ databases">
        <title>Whole genome shotgun sequence of Catellatospora bangladeshensis NBRC 107357.</title>
        <authorList>
            <person name="Komaki H."/>
            <person name="Tamura T."/>
        </authorList>
    </citation>
    <scope>NUCLEOTIDE SEQUENCE [LARGE SCALE GENOMIC DNA]</scope>
    <source>
        <strain evidence="1 2">NBRC 107357</strain>
    </source>
</reference>
<dbReference type="Proteomes" id="UP000601223">
    <property type="component" value="Unassembled WGS sequence"/>
</dbReference>
<name>A0A8J3JR18_9ACTN</name>
<comment type="caution">
    <text evidence="1">The sequence shown here is derived from an EMBL/GenBank/DDBJ whole genome shotgun (WGS) entry which is preliminary data.</text>
</comment>